<organism evidence="2 3">
    <name type="scientific">Porites lobata</name>
    <dbReference type="NCBI Taxonomy" id="104759"/>
    <lineage>
        <taxon>Eukaryota</taxon>
        <taxon>Metazoa</taxon>
        <taxon>Cnidaria</taxon>
        <taxon>Anthozoa</taxon>
        <taxon>Hexacorallia</taxon>
        <taxon>Scleractinia</taxon>
        <taxon>Fungiina</taxon>
        <taxon>Poritidae</taxon>
        <taxon>Porites</taxon>
    </lineage>
</organism>
<protein>
    <submittedName>
        <fullName evidence="2">Uncharacterized protein</fullName>
    </submittedName>
</protein>
<evidence type="ECO:0000313" key="3">
    <source>
        <dbReference type="Proteomes" id="UP001159405"/>
    </source>
</evidence>
<evidence type="ECO:0000313" key="2">
    <source>
        <dbReference type="EMBL" id="CAH3042005.1"/>
    </source>
</evidence>
<feature type="region of interest" description="Disordered" evidence="1">
    <location>
        <begin position="1"/>
        <end position="28"/>
    </location>
</feature>
<reference evidence="2 3" key="1">
    <citation type="submission" date="2022-05" db="EMBL/GenBank/DDBJ databases">
        <authorList>
            <consortium name="Genoscope - CEA"/>
            <person name="William W."/>
        </authorList>
    </citation>
    <scope>NUCLEOTIDE SEQUENCE [LARGE SCALE GENOMIC DNA]</scope>
</reference>
<gene>
    <name evidence="2" type="ORF">PLOB_00048043</name>
</gene>
<dbReference type="Proteomes" id="UP001159405">
    <property type="component" value="Unassembled WGS sequence"/>
</dbReference>
<keyword evidence="3" id="KW-1185">Reference proteome</keyword>
<comment type="caution">
    <text evidence="2">The sequence shown here is derived from an EMBL/GenBank/DDBJ whole genome shotgun (WGS) entry which is preliminary data.</text>
</comment>
<feature type="non-terminal residue" evidence="2">
    <location>
        <position position="156"/>
    </location>
</feature>
<name>A0ABN8N3F0_9CNID</name>
<accession>A0ABN8N3F0</accession>
<evidence type="ECO:0000256" key="1">
    <source>
        <dbReference type="SAM" id="MobiDB-lite"/>
    </source>
</evidence>
<feature type="compositionally biased region" description="Polar residues" evidence="1">
    <location>
        <begin position="10"/>
        <end position="25"/>
    </location>
</feature>
<dbReference type="EMBL" id="CALNXK010000009">
    <property type="protein sequence ID" value="CAH3042005.1"/>
    <property type="molecule type" value="Genomic_DNA"/>
</dbReference>
<feature type="non-terminal residue" evidence="2">
    <location>
        <position position="1"/>
    </location>
</feature>
<sequence length="156" mass="17399">SELDKASDALASSENRSQSLGNTGLLSLDPVEDRTAPYDKLLETYDWHEKLTSEAQQALSCLKRHHPSAVQSSDGASAAKKAKGQCKKVRNHLTIFIIIHNLNRGSCTIIIIIYSVFLRQVVVPKTFKAVFSMPPRMTEIDRLVIRGLQENPLLEK</sequence>
<proteinExistence type="predicted"/>